<sequence length="308" mass="34698">MWRNPEEKKKDSFLARILRDNATIVNQKLISLEDLRIRCNHMILELGIISLNEVLDGNGVDWSIFNKVVLIDPKMNDGDDFSRARLSDFSRARFWILLKQPPGHFIHSVDIWCKVISASCFGLLNSPSSIRGVSLLVPVVIAKRNRICDLGNRGYVYALVIAYSGKYVGSIPQDDLTIYLIALRDMLAPNRERIGIIGNIRGIMGARRIASQSLNHLSHPILVVHTSFGKYMYISGGVFSFLQISFIGGARIRFSSAPFECTRARICVNHAWLSKHLCGVRTISNKRPVPVSRLFVRLVAVWIVPQKA</sequence>
<comment type="caution">
    <text evidence="1">The sequence shown here is derived from an EMBL/GenBank/DDBJ whole genome shotgun (WGS) entry which is preliminary data.</text>
</comment>
<accession>A0AAN9KE58</accession>
<name>A0AAN9KE58_CANGL</name>
<evidence type="ECO:0000313" key="1">
    <source>
        <dbReference type="EMBL" id="KAK7315777.1"/>
    </source>
</evidence>
<dbReference type="Proteomes" id="UP001367508">
    <property type="component" value="Unassembled WGS sequence"/>
</dbReference>
<organism evidence="1 2">
    <name type="scientific">Canavalia gladiata</name>
    <name type="common">Sword bean</name>
    <name type="synonym">Dolichos gladiatus</name>
    <dbReference type="NCBI Taxonomy" id="3824"/>
    <lineage>
        <taxon>Eukaryota</taxon>
        <taxon>Viridiplantae</taxon>
        <taxon>Streptophyta</taxon>
        <taxon>Embryophyta</taxon>
        <taxon>Tracheophyta</taxon>
        <taxon>Spermatophyta</taxon>
        <taxon>Magnoliopsida</taxon>
        <taxon>eudicotyledons</taxon>
        <taxon>Gunneridae</taxon>
        <taxon>Pentapetalae</taxon>
        <taxon>rosids</taxon>
        <taxon>fabids</taxon>
        <taxon>Fabales</taxon>
        <taxon>Fabaceae</taxon>
        <taxon>Papilionoideae</taxon>
        <taxon>50 kb inversion clade</taxon>
        <taxon>NPAAA clade</taxon>
        <taxon>indigoferoid/millettioid clade</taxon>
        <taxon>Phaseoleae</taxon>
        <taxon>Canavalia</taxon>
    </lineage>
</organism>
<keyword evidence="2" id="KW-1185">Reference proteome</keyword>
<reference evidence="1 2" key="1">
    <citation type="submission" date="2024-01" db="EMBL/GenBank/DDBJ databases">
        <title>The genomes of 5 underutilized Papilionoideae crops provide insights into root nodulation and disease resistanc.</title>
        <authorList>
            <person name="Jiang F."/>
        </authorList>
    </citation>
    <scope>NUCLEOTIDE SEQUENCE [LARGE SCALE GENOMIC DNA]</scope>
    <source>
        <strain evidence="1">LVBAO_FW01</strain>
        <tissue evidence="1">Leaves</tissue>
    </source>
</reference>
<evidence type="ECO:0000313" key="2">
    <source>
        <dbReference type="Proteomes" id="UP001367508"/>
    </source>
</evidence>
<gene>
    <name evidence="1" type="ORF">VNO77_34351</name>
</gene>
<protein>
    <submittedName>
        <fullName evidence="1">Uncharacterized protein</fullName>
    </submittedName>
</protein>
<proteinExistence type="predicted"/>
<dbReference type="EMBL" id="JAYMYQ010000008">
    <property type="protein sequence ID" value="KAK7315777.1"/>
    <property type="molecule type" value="Genomic_DNA"/>
</dbReference>
<dbReference type="AlphaFoldDB" id="A0AAN9KE58"/>